<dbReference type="InterPro" id="IPR051822">
    <property type="entry name" value="Glycosyl_Hydrolase_84"/>
</dbReference>
<feature type="domain" description="N-acetyltransferase" evidence="1">
    <location>
        <begin position="2"/>
        <end position="204"/>
    </location>
</feature>
<gene>
    <name evidence="2" type="ORF">IT882_12625</name>
</gene>
<proteinExistence type="predicted"/>
<dbReference type="GO" id="GO:0016747">
    <property type="term" value="F:acyltransferase activity, transferring groups other than amino-acyl groups"/>
    <property type="evidence" value="ECO:0007669"/>
    <property type="project" value="InterPro"/>
</dbReference>
<evidence type="ECO:0000313" key="2">
    <source>
        <dbReference type="EMBL" id="QPE04050.1"/>
    </source>
</evidence>
<dbReference type="InterPro" id="IPR016181">
    <property type="entry name" value="Acyl_CoA_acyltransferase"/>
</dbReference>
<dbReference type="PANTHER" id="PTHR13170">
    <property type="entry name" value="O-GLCNACASE"/>
    <property type="match status" value="1"/>
</dbReference>
<dbReference type="Pfam" id="PF00583">
    <property type="entry name" value="Acetyltransf_1"/>
    <property type="match status" value="1"/>
</dbReference>
<reference evidence="2 3" key="1">
    <citation type="submission" date="2020-11" db="EMBL/GenBank/DDBJ databases">
        <title>Amino acid is mineralized and recycled by bacteria in oceanic microbiome.</title>
        <authorList>
            <person name="Zheng L.Y."/>
        </authorList>
    </citation>
    <scope>NUCLEOTIDE SEQUENCE [LARGE SCALE GENOMIC DNA]</scope>
    <source>
        <strain evidence="2 3">A32-1</strain>
    </source>
</reference>
<dbReference type="KEGG" id="msf:IT882_12625"/>
<dbReference type="Proteomes" id="UP000594480">
    <property type="component" value="Chromosome"/>
</dbReference>
<keyword evidence="2" id="KW-0808">Transferase</keyword>
<protein>
    <submittedName>
        <fullName evidence="2">GNAT family N-acetyltransferase</fullName>
    </submittedName>
</protein>
<dbReference type="SUPFAM" id="SSF55729">
    <property type="entry name" value="Acyl-CoA N-acyltransferases (Nat)"/>
    <property type="match status" value="1"/>
</dbReference>
<dbReference type="PROSITE" id="PS51186">
    <property type="entry name" value="GNAT"/>
    <property type="match status" value="1"/>
</dbReference>
<dbReference type="PANTHER" id="PTHR13170:SF16">
    <property type="entry name" value="PROTEIN O-GLCNACASE"/>
    <property type="match status" value="1"/>
</dbReference>
<dbReference type="CDD" id="cd04301">
    <property type="entry name" value="NAT_SF"/>
    <property type="match status" value="1"/>
</dbReference>
<accession>A0A7S8MX73</accession>
<dbReference type="InterPro" id="IPR000182">
    <property type="entry name" value="GNAT_dom"/>
</dbReference>
<dbReference type="Gene3D" id="3.40.630.30">
    <property type="match status" value="1"/>
</dbReference>
<dbReference type="EMBL" id="CP064760">
    <property type="protein sequence ID" value="QPE04050.1"/>
    <property type="molecule type" value="Genomic_DNA"/>
</dbReference>
<dbReference type="RefSeq" id="WP_195692141.1">
    <property type="nucleotide sequence ID" value="NZ_CP064760.1"/>
</dbReference>
<evidence type="ECO:0000313" key="3">
    <source>
        <dbReference type="Proteomes" id="UP000594480"/>
    </source>
</evidence>
<name>A0A7S8MX73_9MICO</name>
<keyword evidence="3" id="KW-1185">Reference proteome</keyword>
<dbReference type="AlphaFoldDB" id="A0A7S8MX73"/>
<sequence>MAQIRPFRDEDESALASVCIRTADAGRDATGLLIDDEIWPAVFLRPYLVRHPRYAFVVDADGSPAGYVVCAPDTRSFEEWFSTAWWPERAARWSVEADSVDPRAPRTAGILRYASSRRAGAEPYGDTYPAHLHIDLLPQLQGQGWGRRLIDTLIELLRAQGVSGMHLVADASNAAALAFYDRLGFVRLPSHEGVQAFGMSLNGPASSGPG</sequence>
<evidence type="ECO:0000259" key="1">
    <source>
        <dbReference type="PROSITE" id="PS51186"/>
    </source>
</evidence>
<organism evidence="2 3">
    <name type="scientific">Microbacterium schleiferi</name>
    <dbReference type="NCBI Taxonomy" id="69362"/>
    <lineage>
        <taxon>Bacteria</taxon>
        <taxon>Bacillati</taxon>
        <taxon>Actinomycetota</taxon>
        <taxon>Actinomycetes</taxon>
        <taxon>Micrococcales</taxon>
        <taxon>Microbacteriaceae</taxon>
        <taxon>Microbacterium</taxon>
    </lineage>
</organism>